<dbReference type="OrthoDB" id="3346013at2"/>
<protein>
    <recommendedName>
        <fullName evidence="1">PLOD1-3-like GT domain-containing protein</fullName>
    </recommendedName>
</protein>
<dbReference type="InterPro" id="IPR057589">
    <property type="entry name" value="GT_PLOD"/>
</dbReference>
<reference evidence="2 3" key="1">
    <citation type="submission" date="2019-02" db="EMBL/GenBank/DDBJ databases">
        <title>Arundinibacter roseus gen. nov., sp. nov., a new member of the family Cytophagaceae.</title>
        <authorList>
            <person name="Szuroczki S."/>
            <person name="Khayer B."/>
            <person name="Sproer C."/>
            <person name="Toumi M."/>
            <person name="Szabo A."/>
            <person name="Felfoldi T."/>
            <person name="Schumann P."/>
            <person name="Toth E."/>
        </authorList>
    </citation>
    <scope>NUCLEOTIDE SEQUENCE [LARGE SCALE GENOMIC DNA]</scope>
    <source>
        <strain evidence="2 3">DMA-k-7a</strain>
    </source>
</reference>
<dbReference type="Proteomes" id="UP000295706">
    <property type="component" value="Unassembled WGS sequence"/>
</dbReference>
<proteinExistence type="predicted"/>
<evidence type="ECO:0000259" key="1">
    <source>
        <dbReference type="Pfam" id="PF25342"/>
    </source>
</evidence>
<dbReference type="PANTHER" id="PTHR10730">
    <property type="entry name" value="PROCOLLAGEN-LYSINE,2-OXOGLUTARATE 5-DIOXYGENASE/GLYCOSYLTRANSFERASE 25 FAMILY MEMBER"/>
    <property type="match status" value="1"/>
</dbReference>
<keyword evidence="3" id="KW-1185">Reference proteome</keyword>
<comment type="caution">
    <text evidence="2">The sequence shown here is derived from an EMBL/GenBank/DDBJ whole genome shotgun (WGS) entry which is preliminary data.</text>
</comment>
<dbReference type="Pfam" id="PF25342">
    <property type="entry name" value="GT_PLOD"/>
    <property type="match status" value="1"/>
</dbReference>
<dbReference type="PANTHER" id="PTHR10730:SF45">
    <property type="entry name" value="PROCOLLAGEN-LYSINE,2-OXOGLUTARATE 5-DIOXYGENASE"/>
    <property type="match status" value="1"/>
</dbReference>
<evidence type="ECO:0000313" key="2">
    <source>
        <dbReference type="EMBL" id="TDB57957.1"/>
    </source>
</evidence>
<dbReference type="AlphaFoldDB" id="A0A4R4JTH0"/>
<feature type="domain" description="PLOD1-3-like GT" evidence="1">
    <location>
        <begin position="6"/>
        <end position="190"/>
    </location>
</feature>
<organism evidence="2 3">
    <name type="scientific">Arundinibacter roseus</name>
    <dbReference type="NCBI Taxonomy" id="2070510"/>
    <lineage>
        <taxon>Bacteria</taxon>
        <taxon>Pseudomonadati</taxon>
        <taxon>Bacteroidota</taxon>
        <taxon>Cytophagia</taxon>
        <taxon>Cytophagales</taxon>
        <taxon>Spirosomataceae</taxon>
        <taxon>Arundinibacter</taxon>
    </lineage>
</organism>
<sequence>MIVLSCITNAQNKGYQQGLKASCAFFNLEIETIVINGPWRSHRLKDQSIQRFLMRLNPEEIVLFTDGYDVVFVANEKEILEKYQKMNSPVVFSTEANCYPYSTFSYLYQDVSSKFRYLNSGGYIGTAGGILKLHAALKDIDVRQSLAADNTFQWSNQYHWTKLYLYIKNEIKLDTDCTIFQTFANDLSFIPDAANAHSDNQVRKQQIETEVERIMEDFDFSGNRLINKVTESNPCHLHFNSIYLKDFIFSSKMKDLLPWMNGISVDELQ</sequence>
<accession>A0A4R4JTH0</accession>
<evidence type="ECO:0000313" key="3">
    <source>
        <dbReference type="Proteomes" id="UP000295706"/>
    </source>
</evidence>
<name>A0A4R4JTH0_9BACT</name>
<dbReference type="RefSeq" id="WP_132122394.1">
    <property type="nucleotide sequence ID" value="NZ_SMJU01000026.1"/>
</dbReference>
<dbReference type="EMBL" id="SMJU01000026">
    <property type="protein sequence ID" value="TDB57957.1"/>
    <property type="molecule type" value="Genomic_DNA"/>
</dbReference>
<gene>
    <name evidence="2" type="ORF">EZE20_23470</name>
</gene>
<dbReference type="CDD" id="cd22997">
    <property type="entry name" value="GT_LH"/>
    <property type="match status" value="1"/>
</dbReference>
<dbReference type="InterPro" id="IPR050757">
    <property type="entry name" value="Collagen_mod_GT25"/>
</dbReference>